<keyword evidence="3" id="KW-0547">Nucleotide-binding</keyword>
<comment type="caution">
    <text evidence="8">The sequence shown here is derived from an EMBL/GenBank/DDBJ whole genome shotgun (WGS) entry which is preliminary data.</text>
</comment>
<dbReference type="Pfam" id="PF00069">
    <property type="entry name" value="Pkinase"/>
    <property type="match status" value="1"/>
</dbReference>
<dbReference type="GO" id="GO:0004709">
    <property type="term" value="F:MAP kinase kinase kinase activity"/>
    <property type="evidence" value="ECO:0007669"/>
    <property type="project" value="TreeGrafter"/>
</dbReference>
<dbReference type="EMBL" id="JAEFBK010000011">
    <property type="protein sequence ID" value="KAG7552413.1"/>
    <property type="molecule type" value="Genomic_DNA"/>
</dbReference>
<evidence type="ECO:0000313" key="8">
    <source>
        <dbReference type="EMBL" id="KAG7552413.1"/>
    </source>
</evidence>
<organism evidence="8 9">
    <name type="scientific">Arabidopsis thaliana x Arabidopsis arenosa</name>
    <dbReference type="NCBI Taxonomy" id="1240361"/>
    <lineage>
        <taxon>Eukaryota</taxon>
        <taxon>Viridiplantae</taxon>
        <taxon>Streptophyta</taxon>
        <taxon>Embryophyta</taxon>
        <taxon>Tracheophyta</taxon>
        <taxon>Spermatophyta</taxon>
        <taxon>Magnoliopsida</taxon>
        <taxon>eudicotyledons</taxon>
        <taxon>Gunneridae</taxon>
        <taxon>Pentapetalae</taxon>
        <taxon>rosids</taxon>
        <taxon>malvids</taxon>
        <taxon>Brassicales</taxon>
        <taxon>Brassicaceae</taxon>
        <taxon>Camelineae</taxon>
        <taxon>Arabidopsis</taxon>
    </lineage>
</organism>
<accession>A0A8T1Z2P0</accession>
<evidence type="ECO:0000256" key="4">
    <source>
        <dbReference type="ARBA" id="ARBA00022777"/>
    </source>
</evidence>
<evidence type="ECO:0000256" key="1">
    <source>
        <dbReference type="ARBA" id="ARBA00022527"/>
    </source>
</evidence>
<dbReference type="Proteomes" id="UP000694240">
    <property type="component" value="Chromosome 11"/>
</dbReference>
<gene>
    <name evidence="8" type="ORF">ISN45_Aa06g030140</name>
</gene>
<proteinExistence type="predicted"/>
<evidence type="ECO:0000313" key="9">
    <source>
        <dbReference type="Proteomes" id="UP000694240"/>
    </source>
</evidence>
<dbReference type="InterPro" id="IPR008271">
    <property type="entry name" value="Ser/Thr_kinase_AS"/>
</dbReference>
<feature type="domain" description="Protein kinase" evidence="7">
    <location>
        <begin position="543"/>
        <end position="798"/>
    </location>
</feature>
<feature type="region of interest" description="Disordered" evidence="6">
    <location>
        <begin position="468"/>
        <end position="497"/>
    </location>
</feature>
<dbReference type="PROSITE" id="PS00108">
    <property type="entry name" value="PROTEIN_KINASE_ST"/>
    <property type="match status" value="1"/>
</dbReference>
<dbReference type="GO" id="GO:0005737">
    <property type="term" value="C:cytoplasm"/>
    <property type="evidence" value="ECO:0007669"/>
    <property type="project" value="TreeGrafter"/>
</dbReference>
<keyword evidence="2" id="KW-0808">Transferase</keyword>
<feature type="compositionally biased region" description="Basic and acidic residues" evidence="6">
    <location>
        <begin position="75"/>
        <end position="87"/>
    </location>
</feature>
<name>A0A8T1Z2P0_9BRAS</name>
<dbReference type="InterPro" id="IPR000719">
    <property type="entry name" value="Prot_kinase_dom"/>
</dbReference>
<dbReference type="PROSITE" id="PS50011">
    <property type="entry name" value="PROTEIN_KINASE_DOM"/>
    <property type="match status" value="1"/>
</dbReference>
<dbReference type="GO" id="GO:1902065">
    <property type="term" value="P:response to L-glutamate"/>
    <property type="evidence" value="ECO:0007669"/>
    <property type="project" value="UniProtKB-ARBA"/>
</dbReference>
<evidence type="ECO:0000256" key="2">
    <source>
        <dbReference type="ARBA" id="ARBA00022679"/>
    </source>
</evidence>
<feature type="region of interest" description="Disordered" evidence="6">
    <location>
        <begin position="68"/>
        <end position="99"/>
    </location>
</feature>
<evidence type="ECO:0000256" key="5">
    <source>
        <dbReference type="ARBA" id="ARBA00022840"/>
    </source>
</evidence>
<sequence length="816" mass="89009">MTTLPIVVAHMKKSSDKSPVRRHDTAKQFNSDEVSSSSSFTDSESTCSFLTPSMEFPHRISFRQMDLSEAAPSSKNRDITELTRSDSSETELIPSESNKIENLAPNEDISVSTSSSMTRYLVVDRILALMKISPGRRGDKTSPMRRLDRRDALRNIDYDAAEDSSSLLMTRSLDFPNRTSFRVGGVDEGEIDRIYRYFDVSGPEDFAISSDAWKKAGKERCSSDVVNRLKSLDIDCQEVQSQGLSEAGPSCAVASSSTNYQVQAQDLSEAGPSGVVVASNSREIGNFSELIPSESNKIETLSTLAEKEVIDGGTVENNGGIERKPTILVKSRGYLVPSDVVAVGGGIKGVRPPVLNLTPANKEVVDGGMVENKSDIERKPTILVKSKGYLVSSDVVPVGGEIKGVTPPLLNLHPADKEVVDGGMVENMRGIKGVRPSVLKPPPVMKLPPVDLPGSSWDFLAHFAPDSETVRRPSSSSSSENGCDEEEAGDEKVEKEETGYTFIKLDDTTDEACSFTTNECDSSSSVSNTSPIYVSGGSINTSWQKGQLLRRGLFGSVYEAISEDGLFFAVEEVSLLDQGSQAQECIQQLEGEIALLSQLEHRNILRYRGTDKDGSNLYIFLDLVTQGSLLKLYQRYQLRESVVSLYTKQILDGLKYLHDKGFIHRDIKCANILVDANGAVKLADFGLAKVSKLNDSKSCKGTPFWMAPEVINPKGNDDGYGSPADIWSLGCTVLEMCTGHIPYFGLTPVQAQIRIERGTLPDIPDNLSLDAQDFIVTCLKVNPEERPTAAELLNHPFVRRPLPSSSSGSASPLIRR</sequence>
<evidence type="ECO:0000256" key="6">
    <source>
        <dbReference type="SAM" id="MobiDB-lite"/>
    </source>
</evidence>
<dbReference type="GO" id="GO:0005524">
    <property type="term" value="F:ATP binding"/>
    <property type="evidence" value="ECO:0007669"/>
    <property type="project" value="UniProtKB-KW"/>
</dbReference>
<feature type="compositionally biased region" description="Basic and acidic residues" evidence="6">
    <location>
        <begin position="13"/>
        <end position="26"/>
    </location>
</feature>
<evidence type="ECO:0000259" key="7">
    <source>
        <dbReference type="PROSITE" id="PS50011"/>
    </source>
</evidence>
<feature type="region of interest" description="Disordered" evidence="6">
    <location>
        <begin position="12"/>
        <end position="44"/>
    </location>
</feature>
<evidence type="ECO:0000256" key="3">
    <source>
        <dbReference type="ARBA" id="ARBA00022741"/>
    </source>
</evidence>
<dbReference type="SMART" id="SM00220">
    <property type="entry name" value="S_TKc"/>
    <property type="match status" value="1"/>
</dbReference>
<feature type="compositionally biased region" description="Low complexity" evidence="6">
    <location>
        <begin position="31"/>
        <end position="44"/>
    </location>
</feature>
<reference evidence="8 9" key="1">
    <citation type="submission" date="2020-12" db="EMBL/GenBank/DDBJ databases">
        <title>Concerted genomic and epigenomic changes stabilize Arabidopsis allopolyploids.</title>
        <authorList>
            <person name="Chen Z."/>
        </authorList>
    </citation>
    <scope>NUCLEOTIDE SEQUENCE [LARGE SCALE GENOMIC DNA]</scope>
    <source>
        <strain evidence="8">Allo738</strain>
        <tissue evidence="8">Leaf</tissue>
    </source>
</reference>
<keyword evidence="5" id="KW-0067">ATP-binding</keyword>
<dbReference type="FunFam" id="1.10.510.10:FF:000359">
    <property type="entry name" value="Mitogen-activated protein kinase 1, putative, expressed"/>
    <property type="match status" value="1"/>
</dbReference>
<dbReference type="InterPro" id="IPR050538">
    <property type="entry name" value="MAP_kinase_kinase_kinase"/>
</dbReference>
<keyword evidence="9" id="KW-1185">Reference proteome</keyword>
<keyword evidence="1" id="KW-0723">Serine/threonine-protein kinase</keyword>
<dbReference type="PANTHER" id="PTHR48016">
    <property type="entry name" value="MAP KINASE KINASE KINASE SSK2-RELATED-RELATED"/>
    <property type="match status" value="1"/>
</dbReference>
<protein>
    <submittedName>
        <fullName evidence="8">Protein kinase-like domain superfamily</fullName>
    </submittedName>
</protein>
<dbReference type="PANTHER" id="PTHR48016:SF29">
    <property type="entry name" value="MITOGEN-ACTIVATED PROTEIN KINASE KINASE KINASE 1-RELATED"/>
    <property type="match status" value="1"/>
</dbReference>
<keyword evidence="4 8" id="KW-0418">Kinase</keyword>
<dbReference type="AlphaFoldDB" id="A0A8T1Z2P0"/>